<evidence type="ECO:0000313" key="5">
    <source>
        <dbReference type="EMBL" id="TBL78711.1"/>
    </source>
</evidence>
<accession>A0A4V2J4A7</accession>
<keyword evidence="1" id="KW-0805">Transcription regulation</keyword>
<dbReference type="SMART" id="SM00342">
    <property type="entry name" value="HTH_ARAC"/>
    <property type="match status" value="1"/>
</dbReference>
<comment type="caution">
    <text evidence="5">The sequence shown here is derived from an EMBL/GenBank/DDBJ whole genome shotgun (WGS) entry which is preliminary data.</text>
</comment>
<feature type="domain" description="HTH araC/xylS-type" evidence="4">
    <location>
        <begin position="8"/>
        <end position="106"/>
    </location>
</feature>
<protein>
    <submittedName>
        <fullName evidence="5">AraC family transcriptional regulator</fullName>
    </submittedName>
</protein>
<name>A0A4V2J4A7_9BACL</name>
<dbReference type="PROSITE" id="PS01124">
    <property type="entry name" value="HTH_ARAC_FAMILY_2"/>
    <property type="match status" value="1"/>
</dbReference>
<dbReference type="PANTHER" id="PTHR43280">
    <property type="entry name" value="ARAC-FAMILY TRANSCRIPTIONAL REGULATOR"/>
    <property type="match status" value="1"/>
</dbReference>
<dbReference type="SUPFAM" id="SSF46689">
    <property type="entry name" value="Homeodomain-like"/>
    <property type="match status" value="2"/>
</dbReference>
<keyword evidence="3" id="KW-0804">Transcription</keyword>
<organism evidence="5 6">
    <name type="scientific">Paenibacillus thalictri</name>
    <dbReference type="NCBI Taxonomy" id="2527873"/>
    <lineage>
        <taxon>Bacteria</taxon>
        <taxon>Bacillati</taxon>
        <taxon>Bacillota</taxon>
        <taxon>Bacilli</taxon>
        <taxon>Bacillales</taxon>
        <taxon>Paenibacillaceae</taxon>
        <taxon>Paenibacillus</taxon>
    </lineage>
</organism>
<dbReference type="InterPro" id="IPR018060">
    <property type="entry name" value="HTH_AraC"/>
</dbReference>
<dbReference type="EMBL" id="SIRE01000009">
    <property type="protein sequence ID" value="TBL78711.1"/>
    <property type="molecule type" value="Genomic_DNA"/>
</dbReference>
<dbReference type="AlphaFoldDB" id="A0A4V2J4A7"/>
<dbReference type="InterPro" id="IPR009057">
    <property type="entry name" value="Homeodomain-like_sf"/>
</dbReference>
<evidence type="ECO:0000313" key="6">
    <source>
        <dbReference type="Proteomes" id="UP000293142"/>
    </source>
</evidence>
<dbReference type="PANTHER" id="PTHR43280:SF28">
    <property type="entry name" value="HTH-TYPE TRANSCRIPTIONAL ACTIVATOR RHAS"/>
    <property type="match status" value="1"/>
</dbReference>
<evidence type="ECO:0000256" key="3">
    <source>
        <dbReference type="ARBA" id="ARBA00023163"/>
    </source>
</evidence>
<proteinExistence type="predicted"/>
<dbReference type="OrthoDB" id="9816344at2"/>
<evidence type="ECO:0000259" key="4">
    <source>
        <dbReference type="PROSITE" id="PS01124"/>
    </source>
</evidence>
<sequence length="266" mass="30211">MERYSEIDGVIKYIHQHICDPLSLEQLAKYAGYSPYHFTRIFKERTGLSPLYYVSSHRLQKAKDLLLRTNLSVRDIGLEIGQQSLGTFTTRFTEKVGVTPSDFRNQVIQTDDRIRSLQALDDWRTPQTVLYPFSRVEGTIEAEVPFDGIILVGLFARPIPEGMPLYGTLLSSLGKFCFTGVKPGTYYLMATSVTWGTKSLDILLPHSTLRTRSKEPIVVKPYSSVPPLQVMLYAPRLDDPPILISLPLLMDHFLSRVMKKADTRKV</sequence>
<keyword evidence="6" id="KW-1185">Reference proteome</keyword>
<dbReference type="GO" id="GO:0003700">
    <property type="term" value="F:DNA-binding transcription factor activity"/>
    <property type="evidence" value="ECO:0007669"/>
    <property type="project" value="InterPro"/>
</dbReference>
<evidence type="ECO:0000256" key="2">
    <source>
        <dbReference type="ARBA" id="ARBA00023125"/>
    </source>
</evidence>
<gene>
    <name evidence="5" type="ORF">EYB31_13825</name>
</gene>
<dbReference type="Proteomes" id="UP000293142">
    <property type="component" value="Unassembled WGS sequence"/>
</dbReference>
<dbReference type="Pfam" id="PF12833">
    <property type="entry name" value="HTH_18"/>
    <property type="match status" value="1"/>
</dbReference>
<evidence type="ECO:0000256" key="1">
    <source>
        <dbReference type="ARBA" id="ARBA00023015"/>
    </source>
</evidence>
<keyword evidence="2" id="KW-0238">DNA-binding</keyword>
<reference evidence="5 6" key="1">
    <citation type="submission" date="2019-02" db="EMBL/GenBank/DDBJ databases">
        <title>Paenibacillus sp. nov., isolated from surface-sterilized tissue of Thalictrum simplex L.</title>
        <authorList>
            <person name="Tuo L."/>
        </authorList>
    </citation>
    <scope>NUCLEOTIDE SEQUENCE [LARGE SCALE GENOMIC DNA]</scope>
    <source>
        <strain evidence="5 6">N2SHLJ1</strain>
    </source>
</reference>
<dbReference type="GO" id="GO:0043565">
    <property type="term" value="F:sequence-specific DNA binding"/>
    <property type="evidence" value="ECO:0007669"/>
    <property type="project" value="InterPro"/>
</dbReference>
<dbReference type="RefSeq" id="WP_131014071.1">
    <property type="nucleotide sequence ID" value="NZ_SIRE01000009.1"/>
</dbReference>
<dbReference type="Gene3D" id="1.10.10.60">
    <property type="entry name" value="Homeodomain-like"/>
    <property type="match status" value="2"/>
</dbReference>